<gene>
    <name evidence="1" type="ORF">DDF84_021335</name>
</gene>
<organism evidence="1 2">
    <name type="scientific">Cupriavidus metallidurans</name>
    <dbReference type="NCBI Taxonomy" id="119219"/>
    <lineage>
        <taxon>Bacteria</taxon>
        <taxon>Pseudomonadati</taxon>
        <taxon>Pseudomonadota</taxon>
        <taxon>Betaproteobacteria</taxon>
        <taxon>Burkholderiales</taxon>
        <taxon>Burkholderiaceae</taxon>
        <taxon>Cupriavidus</taxon>
    </lineage>
</organism>
<evidence type="ECO:0000313" key="2">
    <source>
        <dbReference type="Proteomes" id="UP000253772"/>
    </source>
</evidence>
<dbReference type="RefSeq" id="WP_017513765.1">
    <property type="nucleotide sequence ID" value="NZ_CP026544.1"/>
</dbReference>
<proteinExistence type="predicted"/>
<protein>
    <submittedName>
        <fullName evidence="1">Uncharacterized protein</fullName>
    </submittedName>
</protein>
<sequence length="124" mass="14273">MKLLKKLARELCDDERKALADQQLLRMIRETAERMIQRKDDPQAFDAIIQNGLPIELPISLHIGTGERGRQYVSSLRATLDSWQAFLETSQQERRNDWVRLAGRYMTFIRGRGAQTLADALCKG</sequence>
<dbReference type="Proteomes" id="UP000253772">
    <property type="component" value="Chromosome c2"/>
</dbReference>
<accession>A0A2L0X3K7</accession>
<name>A0A2L0X3K7_9BURK</name>
<evidence type="ECO:0000313" key="1">
    <source>
        <dbReference type="EMBL" id="QBP12297.1"/>
    </source>
</evidence>
<dbReference type="AlphaFoldDB" id="A0A2L0X3K7"/>
<reference evidence="1 2" key="1">
    <citation type="submission" date="2019-03" db="EMBL/GenBank/DDBJ databases">
        <title>Comparative insights into the high quality Complete genome sequence of highly metal resistant Cupriavidus metallidurans strain BS1 isolated from a gold-copper mine.</title>
        <authorList>
            <person name="Mazhar H.S."/>
            <person name="Rensing C."/>
        </authorList>
    </citation>
    <scope>NUCLEOTIDE SEQUENCE [LARGE SCALE GENOMIC DNA]</scope>
    <source>
        <strain evidence="1 2">BS1</strain>
    </source>
</reference>
<dbReference type="EMBL" id="CP037901">
    <property type="protein sequence ID" value="QBP12297.1"/>
    <property type="molecule type" value="Genomic_DNA"/>
</dbReference>